<protein>
    <submittedName>
        <fullName evidence="1">Uncharacterized protein</fullName>
    </submittedName>
</protein>
<evidence type="ECO:0000313" key="1">
    <source>
        <dbReference type="EMBL" id="KKN71876.1"/>
    </source>
</evidence>
<proteinExistence type="predicted"/>
<dbReference type="AlphaFoldDB" id="A0A0F9VE92"/>
<gene>
    <name evidence="1" type="ORF">LCGC14_0416250</name>
</gene>
<organism evidence="1">
    <name type="scientific">marine sediment metagenome</name>
    <dbReference type="NCBI Taxonomy" id="412755"/>
    <lineage>
        <taxon>unclassified sequences</taxon>
        <taxon>metagenomes</taxon>
        <taxon>ecological metagenomes</taxon>
    </lineage>
</organism>
<dbReference type="EMBL" id="LAZR01000374">
    <property type="protein sequence ID" value="KKN71876.1"/>
    <property type="molecule type" value="Genomic_DNA"/>
</dbReference>
<reference evidence="1" key="1">
    <citation type="journal article" date="2015" name="Nature">
        <title>Complex archaea that bridge the gap between prokaryotes and eukaryotes.</title>
        <authorList>
            <person name="Spang A."/>
            <person name="Saw J.H."/>
            <person name="Jorgensen S.L."/>
            <person name="Zaremba-Niedzwiedzka K."/>
            <person name="Martijn J."/>
            <person name="Lind A.E."/>
            <person name="van Eijk R."/>
            <person name="Schleper C."/>
            <person name="Guy L."/>
            <person name="Ettema T.J."/>
        </authorList>
    </citation>
    <scope>NUCLEOTIDE SEQUENCE</scope>
</reference>
<sequence>MKLVLKGKLNPIIDKGNPLQDVKEAENYLNEAQQFGKVLLKISKEI</sequence>
<dbReference type="Gene3D" id="3.90.180.10">
    <property type="entry name" value="Medium-chain alcohol dehydrogenases, catalytic domain"/>
    <property type="match status" value="1"/>
</dbReference>
<name>A0A0F9VE92_9ZZZZ</name>
<comment type="caution">
    <text evidence="1">The sequence shown here is derived from an EMBL/GenBank/DDBJ whole genome shotgun (WGS) entry which is preliminary data.</text>
</comment>
<accession>A0A0F9VE92</accession>